<gene>
    <name evidence="1" type="ORF">SAMN06296036_107268</name>
</gene>
<evidence type="ECO:0000313" key="1">
    <source>
        <dbReference type="EMBL" id="SMF23124.1"/>
    </source>
</evidence>
<dbReference type="RefSeq" id="WP_132318153.1">
    <property type="nucleotide sequence ID" value="NZ_FWZT01000007.1"/>
</dbReference>
<accession>A0A1Y6BQK8</accession>
<dbReference type="OrthoDB" id="6058590at2"/>
<organism evidence="1 2">
    <name type="scientific">Pseudobacteriovorax antillogorgiicola</name>
    <dbReference type="NCBI Taxonomy" id="1513793"/>
    <lineage>
        <taxon>Bacteria</taxon>
        <taxon>Pseudomonadati</taxon>
        <taxon>Bdellovibrionota</taxon>
        <taxon>Oligoflexia</taxon>
        <taxon>Oligoflexales</taxon>
        <taxon>Pseudobacteriovoracaceae</taxon>
        <taxon>Pseudobacteriovorax</taxon>
    </lineage>
</organism>
<dbReference type="STRING" id="1513793.SAMN06296036_107268"/>
<name>A0A1Y6BQK8_9BACT</name>
<dbReference type="Proteomes" id="UP000192907">
    <property type="component" value="Unassembled WGS sequence"/>
</dbReference>
<dbReference type="EMBL" id="FWZT01000007">
    <property type="protein sequence ID" value="SMF23124.1"/>
    <property type="molecule type" value="Genomic_DNA"/>
</dbReference>
<evidence type="ECO:0000313" key="2">
    <source>
        <dbReference type="Proteomes" id="UP000192907"/>
    </source>
</evidence>
<keyword evidence="2" id="KW-1185">Reference proteome</keyword>
<dbReference type="AlphaFoldDB" id="A0A1Y6BQK8"/>
<reference evidence="2" key="1">
    <citation type="submission" date="2017-04" db="EMBL/GenBank/DDBJ databases">
        <authorList>
            <person name="Varghese N."/>
            <person name="Submissions S."/>
        </authorList>
    </citation>
    <scope>NUCLEOTIDE SEQUENCE [LARGE SCALE GENOMIC DNA]</scope>
    <source>
        <strain evidence="2">RKEM611</strain>
    </source>
</reference>
<proteinExistence type="predicted"/>
<protein>
    <submittedName>
        <fullName evidence="1">Uncharacterized protein</fullName>
    </submittedName>
</protein>
<sequence length="101" mass="11952">MEIKKEWPNQLRWLFTLRLKTFTPWYLFTNESEFQFAADAFEKEDPSGKKLLVFARRQDMEDFAGIEVSEKGFGESVIYFHPSFRKTGQNNTIIKYEVSVA</sequence>